<dbReference type="SUPFAM" id="SSF53335">
    <property type="entry name" value="S-adenosyl-L-methionine-dependent methyltransferases"/>
    <property type="match status" value="1"/>
</dbReference>
<name>T0YM42_9ZZZZ</name>
<dbReference type="Pfam" id="PF01555">
    <property type="entry name" value="N6_N4_Mtase"/>
    <property type="match status" value="1"/>
</dbReference>
<organism evidence="4">
    <name type="scientific">mine drainage metagenome</name>
    <dbReference type="NCBI Taxonomy" id="410659"/>
    <lineage>
        <taxon>unclassified sequences</taxon>
        <taxon>metagenomes</taxon>
        <taxon>ecological metagenomes</taxon>
    </lineage>
</organism>
<keyword evidence="2 4" id="KW-0808">Transferase</keyword>
<dbReference type="GO" id="GO:0032259">
    <property type="term" value="P:methylation"/>
    <property type="evidence" value="ECO:0007669"/>
    <property type="project" value="UniProtKB-KW"/>
</dbReference>
<dbReference type="InterPro" id="IPR001091">
    <property type="entry name" value="RM_Methyltransferase"/>
</dbReference>
<accession>T0YM42</accession>
<dbReference type="GO" id="GO:0003677">
    <property type="term" value="F:DNA binding"/>
    <property type="evidence" value="ECO:0007669"/>
    <property type="project" value="InterPro"/>
</dbReference>
<evidence type="ECO:0000256" key="2">
    <source>
        <dbReference type="ARBA" id="ARBA00022679"/>
    </source>
</evidence>
<evidence type="ECO:0000256" key="1">
    <source>
        <dbReference type="ARBA" id="ARBA00022603"/>
    </source>
</evidence>
<dbReference type="EC" id="2.1.1.-" evidence="4"/>
<reference evidence="4" key="2">
    <citation type="journal article" date="2014" name="ISME J.">
        <title>Microbial stratification in low pH oxic and suboxic macroscopic growths along an acid mine drainage.</title>
        <authorList>
            <person name="Mendez-Garcia C."/>
            <person name="Mesa V."/>
            <person name="Sprenger R.R."/>
            <person name="Richter M."/>
            <person name="Diez M.S."/>
            <person name="Solano J."/>
            <person name="Bargiela R."/>
            <person name="Golyshina O.V."/>
            <person name="Manteca A."/>
            <person name="Ramos J.L."/>
            <person name="Gallego J.R."/>
            <person name="Llorente I."/>
            <person name="Martins Dos Santos V.A."/>
            <person name="Jensen O.N."/>
            <person name="Pelaez A.I."/>
            <person name="Sanchez J."/>
            <person name="Ferrer M."/>
        </authorList>
    </citation>
    <scope>NUCLEOTIDE SEQUENCE</scope>
</reference>
<reference evidence="4" key="1">
    <citation type="submission" date="2013-08" db="EMBL/GenBank/DDBJ databases">
        <authorList>
            <person name="Mendez C."/>
            <person name="Richter M."/>
            <person name="Ferrer M."/>
            <person name="Sanchez J."/>
        </authorList>
    </citation>
    <scope>NUCLEOTIDE SEQUENCE</scope>
</reference>
<evidence type="ECO:0000313" key="4">
    <source>
        <dbReference type="EMBL" id="EQD32977.1"/>
    </source>
</evidence>
<dbReference type="InterPro" id="IPR029063">
    <property type="entry name" value="SAM-dependent_MTases_sf"/>
</dbReference>
<proteinExistence type="predicted"/>
<dbReference type="GO" id="GO:0008170">
    <property type="term" value="F:N-methyltransferase activity"/>
    <property type="evidence" value="ECO:0007669"/>
    <property type="project" value="InterPro"/>
</dbReference>
<feature type="non-terminal residue" evidence="4">
    <location>
        <position position="134"/>
    </location>
</feature>
<keyword evidence="1 4" id="KW-0489">Methyltransferase</keyword>
<feature type="domain" description="DNA methylase N-4/N-6" evidence="3">
    <location>
        <begin position="8"/>
        <end position="64"/>
    </location>
</feature>
<sequence length="134" mass="14642">MAGAEGDLFITPKPSELIERILEIGAASDALILDSFAGSGTTAHAVLKANARDNGTRKFILVEGEDYADCLTAERVRRAIRGYAWVGTQRETLLEEKLTFTQFKKADAWLRKIEAIKAREGFAEDVPAQMALAA</sequence>
<dbReference type="EMBL" id="AUZZ01009702">
    <property type="protein sequence ID" value="EQD32977.1"/>
    <property type="molecule type" value="Genomic_DNA"/>
</dbReference>
<evidence type="ECO:0000259" key="3">
    <source>
        <dbReference type="Pfam" id="PF01555"/>
    </source>
</evidence>
<gene>
    <name evidence="4" type="ORF">B2A_13404</name>
</gene>
<dbReference type="PRINTS" id="PR00508">
    <property type="entry name" value="S21N4MTFRASE"/>
</dbReference>
<protein>
    <submittedName>
        <fullName evidence="4">DNA methylase N-4/N-6 domain protein</fullName>
        <ecNumber evidence="4">2.1.1.-</ecNumber>
    </submittedName>
</protein>
<dbReference type="Gene3D" id="3.40.50.150">
    <property type="entry name" value="Vaccinia Virus protein VP39"/>
    <property type="match status" value="1"/>
</dbReference>
<dbReference type="InterPro" id="IPR002941">
    <property type="entry name" value="DNA_methylase_N4/N6"/>
</dbReference>
<comment type="caution">
    <text evidence="4">The sequence shown here is derived from an EMBL/GenBank/DDBJ whole genome shotgun (WGS) entry which is preliminary data.</text>
</comment>
<dbReference type="AlphaFoldDB" id="T0YM42"/>